<dbReference type="Proteomes" id="UP000821837">
    <property type="component" value="Unassembled WGS sequence"/>
</dbReference>
<dbReference type="InterPro" id="IPR042509">
    <property type="entry name" value="ZCCHC3"/>
</dbReference>
<proteinExistence type="predicted"/>
<evidence type="ECO:0000259" key="3">
    <source>
        <dbReference type="PROSITE" id="PS50158"/>
    </source>
</evidence>
<dbReference type="PANTHER" id="PTHR22639:SF3">
    <property type="entry name" value="ZINC FINGER CCHC DOMAIN-CONTAINING PROTEIN 3"/>
    <property type="match status" value="1"/>
</dbReference>
<evidence type="ECO:0000313" key="4">
    <source>
        <dbReference type="EMBL" id="KAH7956360.1"/>
    </source>
</evidence>
<dbReference type="GO" id="GO:0002218">
    <property type="term" value="P:activation of innate immune response"/>
    <property type="evidence" value="ECO:0007669"/>
    <property type="project" value="InterPro"/>
</dbReference>
<evidence type="ECO:0000313" key="5">
    <source>
        <dbReference type="Proteomes" id="UP000821837"/>
    </source>
</evidence>
<feature type="region of interest" description="Disordered" evidence="2">
    <location>
        <begin position="167"/>
        <end position="189"/>
    </location>
</feature>
<dbReference type="GO" id="GO:0008270">
    <property type="term" value="F:zinc ion binding"/>
    <property type="evidence" value="ECO:0007669"/>
    <property type="project" value="UniProtKB-KW"/>
</dbReference>
<dbReference type="InterPro" id="IPR001878">
    <property type="entry name" value="Znf_CCHC"/>
</dbReference>
<dbReference type="PANTHER" id="PTHR22639">
    <property type="entry name" value="GAG-RELATED PROTEIN"/>
    <property type="match status" value="1"/>
</dbReference>
<protein>
    <recommendedName>
        <fullName evidence="3">CCHC-type domain-containing protein</fullName>
    </recommendedName>
</protein>
<dbReference type="SMART" id="SM00343">
    <property type="entry name" value="ZnF_C2HC"/>
    <property type="match status" value="2"/>
</dbReference>
<feature type="compositionally biased region" description="Basic and acidic residues" evidence="2">
    <location>
        <begin position="179"/>
        <end position="189"/>
    </location>
</feature>
<gene>
    <name evidence="4" type="ORF">HPB52_008596</name>
</gene>
<dbReference type="AlphaFoldDB" id="A0A9D4SY11"/>
<keyword evidence="5" id="KW-1185">Reference proteome</keyword>
<dbReference type="SUPFAM" id="SSF57756">
    <property type="entry name" value="Retrovirus zinc finger-like domains"/>
    <property type="match status" value="1"/>
</dbReference>
<evidence type="ECO:0000256" key="1">
    <source>
        <dbReference type="PROSITE-ProRule" id="PRU00047"/>
    </source>
</evidence>
<dbReference type="GO" id="GO:0003723">
    <property type="term" value="F:RNA binding"/>
    <property type="evidence" value="ECO:0007669"/>
    <property type="project" value="InterPro"/>
</dbReference>
<dbReference type="GO" id="GO:0003690">
    <property type="term" value="F:double-stranded DNA binding"/>
    <property type="evidence" value="ECO:0007669"/>
    <property type="project" value="InterPro"/>
</dbReference>
<name>A0A9D4SY11_RHISA</name>
<keyword evidence="1" id="KW-0862">Zinc</keyword>
<dbReference type="PROSITE" id="PS50158">
    <property type="entry name" value="ZF_CCHC"/>
    <property type="match status" value="1"/>
</dbReference>
<evidence type="ECO:0000256" key="2">
    <source>
        <dbReference type="SAM" id="MobiDB-lite"/>
    </source>
</evidence>
<sequence length="189" mass="21432">MLFSSGGIQVKGRYCAVIGPVKQELTVKVHWVAFDVPNEAVRKVLTEYGDVKEVKLEEWSVPGFEQAESATRVARMSLRKGITADELPDLFKFQGGTVLVVVAGRAPNCLRCRMKGHIRRDCRTPRCTTCRAFGHARQDCVHTYATVIGATPKRQDIHDLMDEVEERQLRQQPKKLSKQAREAVVRRER</sequence>
<dbReference type="VEuPathDB" id="VectorBase:RSAN_026266"/>
<keyword evidence="1" id="KW-0479">Metal-binding</keyword>
<dbReference type="InterPro" id="IPR036875">
    <property type="entry name" value="Znf_CCHC_sf"/>
</dbReference>
<dbReference type="EMBL" id="JABSTV010001250">
    <property type="protein sequence ID" value="KAH7956360.1"/>
    <property type="molecule type" value="Genomic_DNA"/>
</dbReference>
<reference evidence="4" key="1">
    <citation type="journal article" date="2020" name="Cell">
        <title>Large-Scale Comparative Analyses of Tick Genomes Elucidate Their Genetic Diversity and Vector Capacities.</title>
        <authorList>
            <consortium name="Tick Genome and Microbiome Consortium (TIGMIC)"/>
            <person name="Jia N."/>
            <person name="Wang J."/>
            <person name="Shi W."/>
            <person name="Du L."/>
            <person name="Sun Y."/>
            <person name="Zhan W."/>
            <person name="Jiang J.F."/>
            <person name="Wang Q."/>
            <person name="Zhang B."/>
            <person name="Ji P."/>
            <person name="Bell-Sakyi L."/>
            <person name="Cui X.M."/>
            <person name="Yuan T.T."/>
            <person name="Jiang B.G."/>
            <person name="Yang W.F."/>
            <person name="Lam T.T."/>
            <person name="Chang Q.C."/>
            <person name="Ding S.J."/>
            <person name="Wang X.J."/>
            <person name="Zhu J.G."/>
            <person name="Ruan X.D."/>
            <person name="Zhao L."/>
            <person name="Wei J.T."/>
            <person name="Ye R.Z."/>
            <person name="Que T.C."/>
            <person name="Du C.H."/>
            <person name="Zhou Y.H."/>
            <person name="Cheng J.X."/>
            <person name="Dai P.F."/>
            <person name="Guo W.B."/>
            <person name="Han X.H."/>
            <person name="Huang E.J."/>
            <person name="Li L.F."/>
            <person name="Wei W."/>
            <person name="Gao Y.C."/>
            <person name="Liu J.Z."/>
            <person name="Shao H.Z."/>
            <person name="Wang X."/>
            <person name="Wang C.C."/>
            <person name="Yang T.C."/>
            <person name="Huo Q.B."/>
            <person name="Li W."/>
            <person name="Chen H.Y."/>
            <person name="Chen S.E."/>
            <person name="Zhou L.G."/>
            <person name="Ni X.B."/>
            <person name="Tian J.H."/>
            <person name="Sheng Y."/>
            <person name="Liu T."/>
            <person name="Pan Y.S."/>
            <person name="Xia L.Y."/>
            <person name="Li J."/>
            <person name="Zhao F."/>
            <person name="Cao W.C."/>
        </authorList>
    </citation>
    <scope>NUCLEOTIDE SEQUENCE</scope>
    <source>
        <strain evidence="4">Rsan-2018</strain>
    </source>
</reference>
<feature type="domain" description="CCHC-type" evidence="3">
    <location>
        <begin position="109"/>
        <end position="123"/>
    </location>
</feature>
<dbReference type="Gene3D" id="4.10.60.10">
    <property type="entry name" value="Zinc finger, CCHC-type"/>
    <property type="match status" value="1"/>
</dbReference>
<keyword evidence="1" id="KW-0863">Zinc-finger</keyword>
<accession>A0A9D4SY11</accession>
<reference evidence="4" key="2">
    <citation type="submission" date="2021-09" db="EMBL/GenBank/DDBJ databases">
        <authorList>
            <person name="Jia N."/>
            <person name="Wang J."/>
            <person name="Shi W."/>
            <person name="Du L."/>
            <person name="Sun Y."/>
            <person name="Zhan W."/>
            <person name="Jiang J."/>
            <person name="Wang Q."/>
            <person name="Zhang B."/>
            <person name="Ji P."/>
            <person name="Sakyi L.B."/>
            <person name="Cui X."/>
            <person name="Yuan T."/>
            <person name="Jiang B."/>
            <person name="Yang W."/>
            <person name="Lam T.T.-Y."/>
            <person name="Chang Q."/>
            <person name="Ding S."/>
            <person name="Wang X."/>
            <person name="Zhu J."/>
            <person name="Ruan X."/>
            <person name="Zhao L."/>
            <person name="Wei J."/>
            <person name="Que T."/>
            <person name="Du C."/>
            <person name="Cheng J."/>
            <person name="Dai P."/>
            <person name="Han X."/>
            <person name="Huang E."/>
            <person name="Gao Y."/>
            <person name="Liu J."/>
            <person name="Shao H."/>
            <person name="Ye R."/>
            <person name="Li L."/>
            <person name="Wei W."/>
            <person name="Wang X."/>
            <person name="Wang C."/>
            <person name="Huo Q."/>
            <person name="Li W."/>
            <person name="Guo W."/>
            <person name="Chen H."/>
            <person name="Chen S."/>
            <person name="Zhou L."/>
            <person name="Zhou L."/>
            <person name="Ni X."/>
            <person name="Tian J."/>
            <person name="Zhou Y."/>
            <person name="Sheng Y."/>
            <person name="Liu T."/>
            <person name="Pan Y."/>
            <person name="Xia L."/>
            <person name="Li J."/>
            <person name="Zhao F."/>
            <person name="Cao W."/>
        </authorList>
    </citation>
    <scope>NUCLEOTIDE SEQUENCE</scope>
    <source>
        <strain evidence="4">Rsan-2018</strain>
        <tissue evidence="4">Larvae</tissue>
    </source>
</reference>
<comment type="caution">
    <text evidence="4">The sequence shown here is derived from an EMBL/GenBank/DDBJ whole genome shotgun (WGS) entry which is preliminary data.</text>
</comment>
<organism evidence="4 5">
    <name type="scientific">Rhipicephalus sanguineus</name>
    <name type="common">Brown dog tick</name>
    <name type="synonym">Ixodes sanguineus</name>
    <dbReference type="NCBI Taxonomy" id="34632"/>
    <lineage>
        <taxon>Eukaryota</taxon>
        <taxon>Metazoa</taxon>
        <taxon>Ecdysozoa</taxon>
        <taxon>Arthropoda</taxon>
        <taxon>Chelicerata</taxon>
        <taxon>Arachnida</taxon>
        <taxon>Acari</taxon>
        <taxon>Parasitiformes</taxon>
        <taxon>Ixodida</taxon>
        <taxon>Ixodoidea</taxon>
        <taxon>Ixodidae</taxon>
        <taxon>Rhipicephalinae</taxon>
        <taxon>Rhipicephalus</taxon>
        <taxon>Rhipicephalus</taxon>
    </lineage>
</organism>